<dbReference type="GO" id="GO:0005886">
    <property type="term" value="C:plasma membrane"/>
    <property type="evidence" value="ECO:0007669"/>
    <property type="project" value="TreeGrafter"/>
</dbReference>
<dbReference type="OrthoDB" id="296386at2759"/>
<sequence length="130" mass="14703">QLGTMLIVNQLVDNILEGTYYDYLELYIQFGYVFLFLSIFPMAPIIAFCNNCVEIRSDSLKLCFGHKRPHQRSAKSISGSWMKAFEVMGIISVMTNCALLTYHIRTDSGNIICSARYAQTGERGSNETKV</sequence>
<accession>A0A7R9QWH7</accession>
<protein>
    <recommendedName>
        <fullName evidence="6">Anoctamin</fullName>
    </recommendedName>
</protein>
<reference evidence="8" key="1">
    <citation type="submission" date="2020-11" db="EMBL/GenBank/DDBJ databases">
        <authorList>
            <person name="Tran Van P."/>
        </authorList>
    </citation>
    <scope>NUCLEOTIDE SEQUENCE</scope>
</reference>
<keyword evidence="4 6" id="KW-1133">Transmembrane helix</keyword>
<dbReference type="GO" id="GO:0005254">
    <property type="term" value="F:chloride channel activity"/>
    <property type="evidence" value="ECO:0007669"/>
    <property type="project" value="TreeGrafter"/>
</dbReference>
<evidence type="ECO:0000313" key="9">
    <source>
        <dbReference type="Proteomes" id="UP000728032"/>
    </source>
</evidence>
<keyword evidence="9" id="KW-1185">Reference proteome</keyword>
<evidence type="ECO:0000256" key="1">
    <source>
        <dbReference type="ARBA" id="ARBA00004141"/>
    </source>
</evidence>
<keyword evidence="3 6" id="KW-0812">Transmembrane</keyword>
<proteinExistence type="inferred from homology"/>
<evidence type="ECO:0000259" key="7">
    <source>
        <dbReference type="Pfam" id="PF04547"/>
    </source>
</evidence>
<evidence type="ECO:0000256" key="2">
    <source>
        <dbReference type="ARBA" id="ARBA00009671"/>
    </source>
</evidence>
<feature type="transmembrane region" description="Helical" evidence="6">
    <location>
        <begin position="26"/>
        <end position="49"/>
    </location>
</feature>
<dbReference type="AlphaFoldDB" id="A0A7R9QWH7"/>
<gene>
    <name evidence="8" type="ORF">ONB1V03_LOCUS17595</name>
</gene>
<feature type="non-terminal residue" evidence="8">
    <location>
        <position position="130"/>
    </location>
</feature>
<evidence type="ECO:0000256" key="5">
    <source>
        <dbReference type="ARBA" id="ARBA00023136"/>
    </source>
</evidence>
<dbReference type="EMBL" id="CAJPVJ010022191">
    <property type="protein sequence ID" value="CAG2178169.1"/>
    <property type="molecule type" value="Genomic_DNA"/>
</dbReference>
<dbReference type="EMBL" id="OC937016">
    <property type="protein sequence ID" value="CAD7661033.1"/>
    <property type="molecule type" value="Genomic_DNA"/>
</dbReference>
<feature type="domain" description="Anoctamin transmembrane" evidence="7">
    <location>
        <begin position="17"/>
        <end position="103"/>
    </location>
</feature>
<comment type="similarity">
    <text evidence="2 6">Belongs to the anoctamin family.</text>
</comment>
<comment type="caution">
    <text evidence="6">Lacks conserved residue(s) required for the propagation of feature annotation.</text>
</comment>
<dbReference type="PANTHER" id="PTHR12308:SF74">
    <property type="entry name" value="ANOCTAMIN"/>
    <property type="match status" value="1"/>
</dbReference>
<dbReference type="Pfam" id="PF04547">
    <property type="entry name" value="Anoctamin"/>
    <property type="match status" value="1"/>
</dbReference>
<dbReference type="InterPro" id="IPR007632">
    <property type="entry name" value="Anoctamin"/>
</dbReference>
<evidence type="ECO:0000256" key="4">
    <source>
        <dbReference type="ARBA" id="ARBA00022989"/>
    </source>
</evidence>
<comment type="subcellular location">
    <subcellularLocation>
        <location evidence="1 6">Membrane</location>
        <topology evidence="1 6">Multi-pass membrane protein</topology>
    </subcellularLocation>
</comment>
<dbReference type="Proteomes" id="UP000728032">
    <property type="component" value="Unassembled WGS sequence"/>
</dbReference>
<organism evidence="8">
    <name type="scientific">Oppiella nova</name>
    <dbReference type="NCBI Taxonomy" id="334625"/>
    <lineage>
        <taxon>Eukaryota</taxon>
        <taxon>Metazoa</taxon>
        <taxon>Ecdysozoa</taxon>
        <taxon>Arthropoda</taxon>
        <taxon>Chelicerata</taxon>
        <taxon>Arachnida</taxon>
        <taxon>Acari</taxon>
        <taxon>Acariformes</taxon>
        <taxon>Sarcoptiformes</taxon>
        <taxon>Oribatida</taxon>
        <taxon>Brachypylina</taxon>
        <taxon>Oppioidea</taxon>
        <taxon>Oppiidae</taxon>
        <taxon>Oppiella</taxon>
    </lineage>
</organism>
<dbReference type="InterPro" id="IPR049452">
    <property type="entry name" value="Anoctamin_TM"/>
</dbReference>
<evidence type="ECO:0000313" key="8">
    <source>
        <dbReference type="EMBL" id="CAD7661033.1"/>
    </source>
</evidence>
<evidence type="ECO:0000256" key="6">
    <source>
        <dbReference type="RuleBase" id="RU280814"/>
    </source>
</evidence>
<name>A0A7R9QWH7_9ACAR</name>
<keyword evidence="5 6" id="KW-0472">Membrane</keyword>
<dbReference type="PANTHER" id="PTHR12308">
    <property type="entry name" value="ANOCTAMIN"/>
    <property type="match status" value="1"/>
</dbReference>
<evidence type="ECO:0000256" key="3">
    <source>
        <dbReference type="ARBA" id="ARBA00022692"/>
    </source>
</evidence>